<evidence type="ECO:0000313" key="1">
    <source>
        <dbReference type="EMBL" id="AET65737.1"/>
    </source>
</evidence>
<gene>
    <name evidence="1" type="ordered locus">Mhar_2387</name>
</gene>
<dbReference type="Proteomes" id="UP000005877">
    <property type="component" value="Chromosome"/>
</dbReference>
<dbReference type="KEGG" id="mhi:Mhar_2387"/>
<dbReference type="AlphaFoldDB" id="G7WRJ6"/>
<dbReference type="RefSeq" id="WP_014587913.1">
    <property type="nucleotide sequence ID" value="NC_017527.1"/>
</dbReference>
<keyword evidence="2" id="KW-1185">Reference proteome</keyword>
<name>G7WRJ6_METH6</name>
<dbReference type="GeneID" id="12511566"/>
<dbReference type="EMBL" id="CP003117">
    <property type="protein sequence ID" value="AET65737.1"/>
    <property type="molecule type" value="Genomic_DNA"/>
</dbReference>
<organism evidence="1 2">
    <name type="scientific">Methanothrix harundinacea (strain 6Ac)</name>
    <name type="common">Methanosaeta harundinacea</name>
    <dbReference type="NCBI Taxonomy" id="1110509"/>
    <lineage>
        <taxon>Archaea</taxon>
        <taxon>Methanobacteriati</taxon>
        <taxon>Methanobacteriota</taxon>
        <taxon>Stenosarchaea group</taxon>
        <taxon>Methanomicrobia</taxon>
        <taxon>Methanotrichales</taxon>
        <taxon>Methanotrichaceae</taxon>
        <taxon>Methanothrix</taxon>
    </lineage>
</organism>
<dbReference type="PATRIC" id="fig|1110509.7.peg.2640"/>
<reference evidence="1 2" key="1">
    <citation type="journal article" date="2012" name="PLoS ONE">
        <title>The genome characteristics and predicted function of methyl-group oxidation pathway in the obligate aceticlastic methanogens, Methanosaeta spp.</title>
        <authorList>
            <person name="Zhu J."/>
            <person name="Zheng H."/>
            <person name="Ai G."/>
            <person name="Zhang G."/>
            <person name="Liu D."/>
            <person name="Liu X."/>
            <person name="Dong X."/>
        </authorList>
    </citation>
    <scope>NUCLEOTIDE SEQUENCE [LARGE SCALE GENOMIC DNA]</scope>
    <source>
        <strain evidence="1 2">6Ac</strain>
    </source>
</reference>
<dbReference type="HOGENOM" id="CLU_1269923_0_0_2"/>
<evidence type="ECO:0000313" key="2">
    <source>
        <dbReference type="Proteomes" id="UP000005877"/>
    </source>
</evidence>
<sequence length="217" mass="23435">MRGSATLGGILALLLLLGLAAGGEEAAEAAEVEETLEELNASEIYSPEEEAEEAADGEDPWAKLTASAISTMVEVRDISGRYADITEGAYIKLDENDTSPHPYLEEEGTYIWTIEQHGSILTGTIESSDGESYPILGSTIMDELSLVYFGTGTDVETNVTYEIEGVLEGKILESGQIVLKGIGYEYIIKPGLDPEEADEYTFNGYFAETTILTPIDE</sequence>
<proteinExistence type="predicted"/>
<accession>G7WRJ6</accession>
<protein>
    <submittedName>
        <fullName evidence="1">Uncharacterized protein</fullName>
    </submittedName>
</protein>